<dbReference type="PIRSF" id="PIRSF000124">
    <property type="entry name" value="UDPglc_GDPman_dh"/>
    <property type="match status" value="1"/>
</dbReference>
<organism evidence="6 7">
    <name type="scientific">Thalassorhabdus alkalitolerans</name>
    <dbReference type="NCBI Taxonomy" id="2282697"/>
    <lineage>
        <taxon>Bacteria</taxon>
        <taxon>Bacillati</taxon>
        <taxon>Bacillota</taxon>
        <taxon>Bacilli</taxon>
        <taxon>Bacillales</taxon>
        <taxon>Bacillaceae</taxon>
        <taxon>Thalassorhabdus</taxon>
    </lineage>
</organism>
<dbReference type="PANTHER" id="PTHR43491">
    <property type="entry name" value="UDP-N-ACETYL-D-MANNOSAMINE DEHYDROGENASE"/>
    <property type="match status" value="1"/>
</dbReference>
<dbReference type="SUPFAM" id="SSF48179">
    <property type="entry name" value="6-phosphogluconate dehydrogenase C-terminal domain-like"/>
    <property type="match status" value="1"/>
</dbReference>
<keyword evidence="2" id="KW-0560">Oxidoreductase</keyword>
<comment type="caution">
    <text evidence="6">The sequence shown here is derived from an EMBL/GenBank/DDBJ whole genome shotgun (WGS) entry which is preliminary data.</text>
</comment>
<dbReference type="Proteomes" id="UP001596142">
    <property type="component" value="Unassembled WGS sequence"/>
</dbReference>
<evidence type="ECO:0000256" key="3">
    <source>
        <dbReference type="ARBA" id="ARBA00023027"/>
    </source>
</evidence>
<evidence type="ECO:0000313" key="6">
    <source>
        <dbReference type="EMBL" id="MFC5711474.1"/>
    </source>
</evidence>
<accession>A0ABW0YGP6</accession>
<dbReference type="InterPro" id="IPR014027">
    <property type="entry name" value="UDP-Glc/GDP-Man_DH_C"/>
</dbReference>
<sequence length="426" mass="47385">MKVCVMGLGYIGLPTAVMFASCGFRVHGVDINQEVINSLSLKKPHIEEPGLEETLGHVIEEGNLSFSKEPEEADAFIIAVPTPITKEKKANIDYVRNAMEMIVPCVKEGDLIILESTVPPGTVEKVMIQELQKTGLKVGEEVFVSHSPERVLPGKLFEELVSNDRIVGGINQESADRTATLYKHFVKGTIHITDAKTAEMVKLMENTYRDVNIALANELAQISDQLGCDVWEAIRLANFHPRVNIHQPGPGVGGHCIAVDPWFLHEASPDKAKLIETARRINDETPIYVGGLIEQITEFITKPKVALLGLAYKGNIGDMRESPSLKVISYLKKLNVEYTIYDPYVESKMEEQVSTVEEAVNGADCIIMLTEHSAFKELDYKKLYELMNNHNIIDTKNVLDEKLLCNIGFQYKKVGKGASQVPYLFS</sequence>
<evidence type="ECO:0000256" key="2">
    <source>
        <dbReference type="ARBA" id="ARBA00023002"/>
    </source>
</evidence>
<reference evidence="7" key="1">
    <citation type="journal article" date="2019" name="Int. J. Syst. Evol. Microbiol.">
        <title>The Global Catalogue of Microorganisms (GCM) 10K type strain sequencing project: providing services to taxonomists for standard genome sequencing and annotation.</title>
        <authorList>
            <consortium name="The Broad Institute Genomics Platform"/>
            <consortium name="The Broad Institute Genome Sequencing Center for Infectious Disease"/>
            <person name="Wu L."/>
            <person name="Ma J."/>
        </authorList>
    </citation>
    <scope>NUCLEOTIDE SEQUENCE [LARGE SCALE GENOMIC DNA]</scope>
    <source>
        <strain evidence="7">CECT 7184</strain>
    </source>
</reference>
<dbReference type="PANTHER" id="PTHR43491:SF2">
    <property type="entry name" value="UDP-N-ACETYL-D-MANNOSAMINE DEHYDROGENASE"/>
    <property type="match status" value="1"/>
</dbReference>
<dbReference type="PIRSF" id="PIRSF500136">
    <property type="entry name" value="UDP_ManNAc_DH"/>
    <property type="match status" value="1"/>
</dbReference>
<dbReference type="InterPro" id="IPR028359">
    <property type="entry name" value="UDP_ManNAc/GlcNAc_DH"/>
</dbReference>
<dbReference type="InterPro" id="IPR017476">
    <property type="entry name" value="UDP-Glc/GDP-Man"/>
</dbReference>
<keyword evidence="3" id="KW-0520">NAD</keyword>
<dbReference type="InterPro" id="IPR036291">
    <property type="entry name" value="NAD(P)-bd_dom_sf"/>
</dbReference>
<evidence type="ECO:0000313" key="7">
    <source>
        <dbReference type="Proteomes" id="UP001596142"/>
    </source>
</evidence>
<name>A0ABW0YGP6_9BACI</name>
<dbReference type="InterPro" id="IPR008927">
    <property type="entry name" value="6-PGluconate_DH-like_C_sf"/>
</dbReference>
<dbReference type="RefSeq" id="WP_385937782.1">
    <property type="nucleotide sequence ID" value="NZ_JBHSOZ010000002.1"/>
</dbReference>
<dbReference type="Pfam" id="PF03720">
    <property type="entry name" value="UDPG_MGDP_dh_C"/>
    <property type="match status" value="1"/>
</dbReference>
<dbReference type="InterPro" id="IPR036220">
    <property type="entry name" value="UDP-Glc/GDP-Man_DH_C_sf"/>
</dbReference>
<evidence type="ECO:0000259" key="5">
    <source>
        <dbReference type="SMART" id="SM00984"/>
    </source>
</evidence>
<gene>
    <name evidence="6" type="ORF">ACFPU1_01625</name>
</gene>
<evidence type="ECO:0000256" key="4">
    <source>
        <dbReference type="PIRNR" id="PIRNR000124"/>
    </source>
</evidence>
<dbReference type="SUPFAM" id="SSF51735">
    <property type="entry name" value="NAD(P)-binding Rossmann-fold domains"/>
    <property type="match status" value="1"/>
</dbReference>
<dbReference type="Pfam" id="PF03721">
    <property type="entry name" value="UDPG_MGDP_dh_N"/>
    <property type="match status" value="1"/>
</dbReference>
<dbReference type="NCBIfam" id="TIGR03026">
    <property type="entry name" value="NDP-sugDHase"/>
    <property type="match status" value="1"/>
</dbReference>
<comment type="similarity">
    <text evidence="1 4">Belongs to the UDP-glucose/GDP-mannose dehydrogenase family.</text>
</comment>
<protein>
    <submittedName>
        <fullName evidence="6">Nucleotide sugar dehydrogenase</fullName>
    </submittedName>
</protein>
<dbReference type="EMBL" id="JBHSOZ010000002">
    <property type="protein sequence ID" value="MFC5711474.1"/>
    <property type="molecule type" value="Genomic_DNA"/>
</dbReference>
<dbReference type="InterPro" id="IPR001732">
    <property type="entry name" value="UDP-Glc/GDP-Man_DH_N"/>
</dbReference>
<dbReference type="InterPro" id="IPR014026">
    <property type="entry name" value="UDP-Glc/GDP-Man_DH_dimer"/>
</dbReference>
<dbReference type="Pfam" id="PF00984">
    <property type="entry name" value="UDPG_MGDP_dh"/>
    <property type="match status" value="1"/>
</dbReference>
<proteinExistence type="inferred from homology"/>
<feature type="domain" description="UDP-glucose/GDP-mannose dehydrogenase C-terminal" evidence="5">
    <location>
        <begin position="306"/>
        <end position="401"/>
    </location>
</feature>
<dbReference type="SMART" id="SM00984">
    <property type="entry name" value="UDPG_MGDP_dh_C"/>
    <property type="match status" value="1"/>
</dbReference>
<dbReference type="Gene3D" id="3.40.50.720">
    <property type="entry name" value="NAD(P)-binding Rossmann-like Domain"/>
    <property type="match status" value="2"/>
</dbReference>
<evidence type="ECO:0000256" key="1">
    <source>
        <dbReference type="ARBA" id="ARBA00006601"/>
    </source>
</evidence>
<keyword evidence="7" id="KW-1185">Reference proteome</keyword>
<dbReference type="SUPFAM" id="SSF52413">
    <property type="entry name" value="UDP-glucose/GDP-mannose dehydrogenase C-terminal domain"/>
    <property type="match status" value="1"/>
</dbReference>
<dbReference type="PROSITE" id="PS51257">
    <property type="entry name" value="PROKAR_LIPOPROTEIN"/>
    <property type="match status" value="1"/>
</dbReference>